<gene>
    <name evidence="4" type="ORF">LTRI10_LOCUS42479</name>
</gene>
<dbReference type="GO" id="GO:0004650">
    <property type="term" value="F:polygalacturonase activity"/>
    <property type="evidence" value="ECO:0007669"/>
    <property type="project" value="InterPro"/>
</dbReference>
<name>A0AAV2FVX5_9ROSI</name>
<evidence type="ECO:0000256" key="1">
    <source>
        <dbReference type="ARBA" id="ARBA00004191"/>
    </source>
</evidence>
<feature type="domain" description="Right handed beta helix" evidence="3">
    <location>
        <begin position="198"/>
        <end position="346"/>
    </location>
</feature>
<accession>A0AAV2FVX5</accession>
<dbReference type="InterPro" id="IPR039448">
    <property type="entry name" value="Beta_helix"/>
</dbReference>
<dbReference type="AlphaFoldDB" id="A0AAV2FVX5"/>
<dbReference type="InterPro" id="IPR012334">
    <property type="entry name" value="Pectin_lyas_fold"/>
</dbReference>
<organism evidence="4 5">
    <name type="scientific">Linum trigynum</name>
    <dbReference type="NCBI Taxonomy" id="586398"/>
    <lineage>
        <taxon>Eukaryota</taxon>
        <taxon>Viridiplantae</taxon>
        <taxon>Streptophyta</taxon>
        <taxon>Embryophyta</taxon>
        <taxon>Tracheophyta</taxon>
        <taxon>Spermatophyta</taxon>
        <taxon>Magnoliopsida</taxon>
        <taxon>eudicotyledons</taxon>
        <taxon>Gunneridae</taxon>
        <taxon>Pentapetalae</taxon>
        <taxon>rosids</taxon>
        <taxon>fabids</taxon>
        <taxon>Malpighiales</taxon>
        <taxon>Linaceae</taxon>
        <taxon>Linum</taxon>
    </lineage>
</organism>
<keyword evidence="5" id="KW-1185">Reference proteome</keyword>
<proteinExistence type="predicted"/>
<keyword evidence="2" id="KW-0134">Cell wall</keyword>
<dbReference type="Pfam" id="PF13229">
    <property type="entry name" value="Beta_helix"/>
    <property type="match status" value="1"/>
</dbReference>
<dbReference type="PANTHER" id="PTHR33928">
    <property type="entry name" value="POLYGALACTURONASE QRT3"/>
    <property type="match status" value="1"/>
</dbReference>
<protein>
    <recommendedName>
        <fullName evidence="3">Right handed beta helix domain-containing protein</fullName>
    </recommendedName>
</protein>
<dbReference type="InterPro" id="IPR039279">
    <property type="entry name" value="QRT3-like"/>
</dbReference>
<dbReference type="SMART" id="SM00710">
    <property type="entry name" value="PbH1"/>
    <property type="match status" value="3"/>
</dbReference>
<comment type="subcellular location">
    <subcellularLocation>
        <location evidence="1">Secreted</location>
        <location evidence="1">Cell wall</location>
    </subcellularLocation>
</comment>
<evidence type="ECO:0000256" key="2">
    <source>
        <dbReference type="ARBA" id="ARBA00022512"/>
    </source>
</evidence>
<reference evidence="4 5" key="1">
    <citation type="submission" date="2024-04" db="EMBL/GenBank/DDBJ databases">
        <authorList>
            <person name="Fracassetti M."/>
        </authorList>
    </citation>
    <scope>NUCLEOTIDE SEQUENCE [LARGE SCALE GENOMIC DNA]</scope>
</reference>
<dbReference type="Proteomes" id="UP001497516">
    <property type="component" value="Chromosome 7"/>
</dbReference>
<dbReference type="SUPFAM" id="SSF51126">
    <property type="entry name" value="Pectin lyase-like"/>
    <property type="match status" value="1"/>
</dbReference>
<keyword evidence="2" id="KW-0964">Secreted</keyword>
<dbReference type="InterPro" id="IPR011050">
    <property type="entry name" value="Pectin_lyase_fold/virulence"/>
</dbReference>
<evidence type="ECO:0000259" key="3">
    <source>
        <dbReference type="Pfam" id="PF13229"/>
    </source>
</evidence>
<dbReference type="InterPro" id="IPR006626">
    <property type="entry name" value="PbH1"/>
</dbReference>
<evidence type="ECO:0000313" key="4">
    <source>
        <dbReference type="EMBL" id="CAL1402484.1"/>
    </source>
</evidence>
<evidence type="ECO:0000313" key="5">
    <source>
        <dbReference type="Proteomes" id="UP001497516"/>
    </source>
</evidence>
<dbReference type="Gene3D" id="2.160.20.10">
    <property type="entry name" value="Single-stranded right-handed beta-helix, Pectin lyase-like"/>
    <property type="match status" value="1"/>
</dbReference>
<sequence length="481" mass="52107">MMNTDLALFLSITGTAFFLVSTLTVPINADEISYHQHQPMQAALKSFIASRRPSLVSIPSSPPRQTVHRHHGRAVSRVYEVTAYGADPTGTEDSTEALLKVFADVLRGPTSGTMLHGMIKNFGGAQINLAGGIYLISRPLRFPVGGVGNVVILGGSLRASDDFPTDGYLINLSTSSRWSSTAKKYDYEYITLRDLMLDSNFRGGGVFIRDSARISIDNCYITHLSTDGISINGGLDNLVRNTFIGQHITNGSDAHERHFSGTGIALNSGDNAITNVVIFSAAVGINVTRQANFLSGVHCYNKGHKYGGVGIYLNLSGRAQTHIVNSYLDFTGIVAEDPVQLTVANSFFLEAFIVFKSKIGVAKWVTVVNNMFSGLRGKMVVLDGKFEDIDNVLVDGNEVGGGMGLKATVALGSTKGRGKTSWVVDFNQVLLFPRRITHAHYTLTSIGTEFPRHALRNVTRNRVVVESDIPVTGTVYATVRQ</sequence>
<dbReference type="EMBL" id="OZ034820">
    <property type="protein sequence ID" value="CAL1402484.1"/>
    <property type="molecule type" value="Genomic_DNA"/>
</dbReference>
<dbReference type="PANTHER" id="PTHR33928:SF7">
    <property type="entry name" value="POLYGALACTURONASE QRT3"/>
    <property type="match status" value="1"/>
</dbReference>